<dbReference type="Pfam" id="PF07690">
    <property type="entry name" value="MFS_1"/>
    <property type="match status" value="2"/>
</dbReference>
<keyword evidence="1" id="KW-0812">Transmembrane</keyword>
<accession>A0AA39L337</accession>
<name>A0AA39L337_MICHY</name>
<keyword evidence="1" id="KW-1133">Transmembrane helix</keyword>
<dbReference type="Gene3D" id="1.20.1250.20">
    <property type="entry name" value="MFS general substrate transporter like domains"/>
    <property type="match status" value="2"/>
</dbReference>
<evidence type="ECO:0000313" key="3">
    <source>
        <dbReference type="Proteomes" id="UP001168972"/>
    </source>
</evidence>
<keyword evidence="1" id="KW-0472">Membrane</keyword>
<keyword evidence="3" id="KW-1185">Reference proteome</keyword>
<feature type="transmembrane region" description="Helical" evidence="1">
    <location>
        <begin position="99"/>
        <end position="119"/>
    </location>
</feature>
<organism evidence="2 3">
    <name type="scientific">Microctonus hyperodae</name>
    <name type="common">Parasitoid wasp</name>
    <dbReference type="NCBI Taxonomy" id="165561"/>
    <lineage>
        <taxon>Eukaryota</taxon>
        <taxon>Metazoa</taxon>
        <taxon>Ecdysozoa</taxon>
        <taxon>Arthropoda</taxon>
        <taxon>Hexapoda</taxon>
        <taxon>Insecta</taxon>
        <taxon>Pterygota</taxon>
        <taxon>Neoptera</taxon>
        <taxon>Endopterygota</taxon>
        <taxon>Hymenoptera</taxon>
        <taxon>Apocrita</taxon>
        <taxon>Ichneumonoidea</taxon>
        <taxon>Braconidae</taxon>
        <taxon>Euphorinae</taxon>
        <taxon>Microctonus</taxon>
    </lineage>
</organism>
<protein>
    <submittedName>
        <fullName evidence="2">Uncharacterized protein</fullName>
    </submittedName>
</protein>
<evidence type="ECO:0000313" key="2">
    <source>
        <dbReference type="EMBL" id="KAK0183147.1"/>
    </source>
</evidence>
<reference evidence="2" key="1">
    <citation type="journal article" date="2023" name="bioRxiv">
        <title>Scaffold-level genome assemblies of two parasitoid biocontrol wasps reveal the parthenogenesis mechanism and an associated novel virus.</title>
        <authorList>
            <person name="Inwood S."/>
            <person name="Skelly J."/>
            <person name="Guhlin J."/>
            <person name="Harrop T."/>
            <person name="Goldson S."/>
            <person name="Dearden P."/>
        </authorList>
    </citation>
    <scope>NUCLEOTIDE SEQUENCE</scope>
    <source>
        <strain evidence="2">Lincoln</strain>
        <tissue evidence="2">Whole body</tissue>
    </source>
</reference>
<dbReference type="SUPFAM" id="SSF103473">
    <property type="entry name" value="MFS general substrate transporter"/>
    <property type="match status" value="1"/>
</dbReference>
<sequence>MSNNCGRVDDDDMKSKIVLEKNGNSEKLIINNYSSSNINEDVNDELTLEDLAPDGGWGWMIALSMTIVFVTTSCASPSFTIVFGEFFESTGQAGSATTMLNSVFMVSFSLSGLLTNALVKKYPIRIVGVSAALIFSMPNIITAFVTHVYQLAVIFFIQGIGLGLMNTICSANFNAYFVRRRAEVMSAAQIIIGLGGIVYPIMIEKMMSAYGFRATAALIGALSLNSIVGMMMMHPVQWHLKDPNEVREKRRQLNESKLKLSKQLSNQNNKNHIITTTDRRSTIHGTQNIMNEPNRWCSLGNLKEDMGHEQPLLIAALKKRVGSHLDVENGIRPRSKSGTTRMALTNPLSTLSASSLGNIVGAVAEAQHQIEILSKPSHKDKIKQLESVELIDKKDDEKNLLTKKLSISENNHDNEESLTGNILKMLADFFELSLLKDRTFMIMSLGISFVFVSDFTFASLLPLAMIHSGYTNSDTALTITIGAAAELSSRVMFAIFTLLVNVRAKTIFFYAMIIMGFAKFAFFYFGESLTGIMVCMAAIGMVRSYLFVPQPLVVVENYPVEMYTACYGIFTLVNGIIIIIFGPLVGFIKDITDSFAIGQLVLIAINCAFVVPWGWELIVEHRKKHEERKSINRY</sequence>
<feature type="transmembrane region" description="Helical" evidence="1">
    <location>
        <begin position="476"/>
        <end position="500"/>
    </location>
</feature>
<dbReference type="InterPro" id="IPR011701">
    <property type="entry name" value="MFS"/>
</dbReference>
<dbReference type="InterPro" id="IPR036259">
    <property type="entry name" value="MFS_trans_sf"/>
</dbReference>
<feature type="transmembrane region" description="Helical" evidence="1">
    <location>
        <begin position="560"/>
        <end position="584"/>
    </location>
</feature>
<feature type="transmembrane region" description="Helical" evidence="1">
    <location>
        <begin position="507"/>
        <end position="525"/>
    </location>
</feature>
<reference evidence="2" key="2">
    <citation type="submission" date="2023-03" db="EMBL/GenBank/DDBJ databases">
        <authorList>
            <person name="Inwood S.N."/>
            <person name="Skelly J.G."/>
            <person name="Guhlin J."/>
            <person name="Harrop T.W.R."/>
            <person name="Goldson S.G."/>
            <person name="Dearden P.K."/>
        </authorList>
    </citation>
    <scope>NUCLEOTIDE SEQUENCE</scope>
    <source>
        <strain evidence="2">Lincoln</strain>
        <tissue evidence="2">Whole body</tissue>
    </source>
</reference>
<feature type="transmembrane region" description="Helical" evidence="1">
    <location>
        <begin position="126"/>
        <end position="145"/>
    </location>
</feature>
<feature type="transmembrane region" description="Helical" evidence="1">
    <location>
        <begin position="531"/>
        <end position="548"/>
    </location>
</feature>
<proteinExistence type="predicted"/>
<gene>
    <name evidence="2" type="ORF">PV327_001216</name>
</gene>
<feature type="transmembrane region" description="Helical" evidence="1">
    <location>
        <begin position="151"/>
        <end position="177"/>
    </location>
</feature>
<feature type="transmembrane region" description="Helical" evidence="1">
    <location>
        <begin position="214"/>
        <end position="233"/>
    </location>
</feature>
<feature type="transmembrane region" description="Helical" evidence="1">
    <location>
        <begin position="57"/>
        <end position="79"/>
    </location>
</feature>
<dbReference type="InterPro" id="IPR050327">
    <property type="entry name" value="Proton-linked_MCT"/>
</dbReference>
<feature type="transmembrane region" description="Helical" evidence="1">
    <location>
        <begin position="184"/>
        <end position="202"/>
    </location>
</feature>
<dbReference type="AlphaFoldDB" id="A0AA39L337"/>
<dbReference type="EMBL" id="JAQQBR010000001">
    <property type="protein sequence ID" value="KAK0183147.1"/>
    <property type="molecule type" value="Genomic_DNA"/>
</dbReference>
<feature type="transmembrane region" description="Helical" evidence="1">
    <location>
        <begin position="596"/>
        <end position="619"/>
    </location>
</feature>
<dbReference type="PANTHER" id="PTHR11360:SF309">
    <property type="entry name" value="MONOCARBOXYLATE TRANSPORTER 7-LIKE PROTEIN"/>
    <property type="match status" value="1"/>
</dbReference>
<comment type="caution">
    <text evidence="2">The sequence shown here is derived from an EMBL/GenBank/DDBJ whole genome shotgun (WGS) entry which is preliminary data.</text>
</comment>
<evidence type="ECO:0000256" key="1">
    <source>
        <dbReference type="SAM" id="Phobius"/>
    </source>
</evidence>
<feature type="transmembrane region" description="Helical" evidence="1">
    <location>
        <begin position="440"/>
        <end position="464"/>
    </location>
</feature>
<dbReference type="PANTHER" id="PTHR11360">
    <property type="entry name" value="MONOCARBOXYLATE TRANSPORTER"/>
    <property type="match status" value="1"/>
</dbReference>
<dbReference type="Proteomes" id="UP001168972">
    <property type="component" value="Unassembled WGS sequence"/>
</dbReference>
<dbReference type="GO" id="GO:0008028">
    <property type="term" value="F:monocarboxylic acid transmembrane transporter activity"/>
    <property type="evidence" value="ECO:0007669"/>
    <property type="project" value="TreeGrafter"/>
</dbReference>